<gene>
    <name evidence="1" type="ORF">STIAU_7336</name>
</gene>
<evidence type="ECO:0000313" key="2">
    <source>
        <dbReference type="Proteomes" id="UP000032702"/>
    </source>
</evidence>
<sequence length="313" mass="34661">MPIEGGGAILHHLLGTERGACPKHDASLGNMARRFIRHGHHGHFRDGLVRQEVRFDLAGVDLEPTPGEHVVLPAHIIEIPVLIGPEQIAGEENPLLAEQIVLEHLRRLLWQVPVPQHHKIPSDRELPSPAWLGDQLAIVIDQKGTDARDGLAHGAWPLVNLRGGEIGNTLALGQSVVREDLDLRKRAPQTADVLERQGLPTAGDIPEGFDALRLKIFDLANMEYHRRKHLHAGHFFAADHLEDLLWLLGDLLFHNRPAPEKQWHQDVVKAVVRGQGRIAQDGIIGCIFQIPCHGLEGGDHVLVADQHPFGPRT</sequence>
<dbReference type="EMBL" id="AAMD01000083">
    <property type="protein sequence ID" value="EAU65404.1"/>
    <property type="molecule type" value="Genomic_DNA"/>
</dbReference>
<dbReference type="AlphaFoldDB" id="Q08Y41"/>
<dbReference type="Proteomes" id="UP000032702">
    <property type="component" value="Unassembled WGS sequence"/>
</dbReference>
<comment type="caution">
    <text evidence="1">The sequence shown here is derived from an EMBL/GenBank/DDBJ whole genome shotgun (WGS) entry which is preliminary data.</text>
</comment>
<accession>Q08Y41</accession>
<name>Q08Y41_STIAD</name>
<protein>
    <submittedName>
        <fullName evidence="1">Uncharacterized protein</fullName>
    </submittedName>
</protein>
<proteinExistence type="predicted"/>
<organism evidence="1 2">
    <name type="scientific">Stigmatella aurantiaca (strain DW4/3-1)</name>
    <dbReference type="NCBI Taxonomy" id="378806"/>
    <lineage>
        <taxon>Bacteria</taxon>
        <taxon>Pseudomonadati</taxon>
        <taxon>Myxococcota</taxon>
        <taxon>Myxococcia</taxon>
        <taxon>Myxococcales</taxon>
        <taxon>Cystobacterineae</taxon>
        <taxon>Archangiaceae</taxon>
        <taxon>Stigmatella</taxon>
    </lineage>
</organism>
<reference evidence="1 2" key="1">
    <citation type="submission" date="2006-04" db="EMBL/GenBank/DDBJ databases">
        <authorList>
            <person name="Nierman W.C."/>
        </authorList>
    </citation>
    <scope>NUCLEOTIDE SEQUENCE [LARGE SCALE GENOMIC DNA]</scope>
    <source>
        <strain evidence="1 2">DW4/3-1</strain>
    </source>
</reference>
<evidence type="ECO:0000313" key="1">
    <source>
        <dbReference type="EMBL" id="EAU65404.1"/>
    </source>
</evidence>